<accession>A0A1G6W2F5</accession>
<evidence type="ECO:0000313" key="3">
    <source>
        <dbReference type="Proteomes" id="UP000198949"/>
    </source>
</evidence>
<feature type="transmembrane region" description="Helical" evidence="1">
    <location>
        <begin position="22"/>
        <end position="43"/>
    </location>
</feature>
<evidence type="ECO:0000313" key="2">
    <source>
        <dbReference type="EMBL" id="SDD59883.1"/>
    </source>
</evidence>
<keyword evidence="1" id="KW-0472">Membrane</keyword>
<dbReference type="Proteomes" id="UP000198949">
    <property type="component" value="Unassembled WGS sequence"/>
</dbReference>
<name>A0A1G6W2F5_9ACTN</name>
<dbReference type="EMBL" id="FNAD01000005">
    <property type="protein sequence ID" value="SDD59883.1"/>
    <property type="molecule type" value="Genomic_DNA"/>
</dbReference>
<evidence type="ECO:0008006" key="4">
    <source>
        <dbReference type="Google" id="ProtNLM"/>
    </source>
</evidence>
<reference evidence="3" key="1">
    <citation type="submission" date="2016-10" db="EMBL/GenBank/DDBJ databases">
        <authorList>
            <person name="Varghese N."/>
            <person name="Submissions S."/>
        </authorList>
    </citation>
    <scope>NUCLEOTIDE SEQUENCE [LARGE SCALE GENOMIC DNA]</scope>
    <source>
        <strain evidence="3">CGMCC 4.3516</strain>
    </source>
</reference>
<proteinExistence type="predicted"/>
<keyword evidence="3" id="KW-1185">Reference proteome</keyword>
<evidence type="ECO:0000256" key="1">
    <source>
        <dbReference type="SAM" id="Phobius"/>
    </source>
</evidence>
<gene>
    <name evidence="2" type="ORF">SAMN05216270_105262</name>
</gene>
<sequence>MWSVAGGPSLPPISGESARLELIKVSLLVTGGIGGVVALVVTYRRQQLGEREERREDVRLMHDRFREASAQLGEEAEMSQTAGIIALAALADDWPEQRQMCVDLLCAFIQKPLRTSAAPSEGDINPTSTDTDLESNSSYRLQKFAIAEIRKRLDPLAGATENWTGLRYEFSISHIDKLNLSHANLIDSQLIFRNSPARESVIDFSHCKLSRTVIEFDETFGLPGGKISFSGAKIHSSEIRFKSVRTRGVTFAFDALELYGGLVDFDQGSIESGHFSAWGAEFHGGTFRVNSLCKKVDFHFRGSEFSGGVLKFELSGGNKGWVEFHGIDLEKPPRGVDLPWWIDEYSGFDSAMLMQLRELSVACRIRLQPCGTNYRRPRARQRRTSAMR</sequence>
<keyword evidence="1" id="KW-1133">Transmembrane helix</keyword>
<dbReference type="AlphaFoldDB" id="A0A1G6W2F5"/>
<dbReference type="STRING" id="58114.SAMN05216270_105262"/>
<organism evidence="2 3">
    <name type="scientific">Glycomyces harbinensis</name>
    <dbReference type="NCBI Taxonomy" id="58114"/>
    <lineage>
        <taxon>Bacteria</taxon>
        <taxon>Bacillati</taxon>
        <taxon>Actinomycetota</taxon>
        <taxon>Actinomycetes</taxon>
        <taxon>Glycomycetales</taxon>
        <taxon>Glycomycetaceae</taxon>
        <taxon>Glycomyces</taxon>
    </lineage>
</organism>
<keyword evidence="1" id="KW-0812">Transmembrane</keyword>
<protein>
    <recommendedName>
        <fullName evidence="4">Pentapeptide repeat-containing protein</fullName>
    </recommendedName>
</protein>